<evidence type="ECO:0000313" key="1">
    <source>
        <dbReference type="EMBL" id="GHB32889.1"/>
    </source>
</evidence>
<comment type="caution">
    <text evidence="1">The sequence shown here is derived from an EMBL/GenBank/DDBJ whole genome shotgun (WGS) entry which is preliminary data.</text>
</comment>
<organism evidence="1 2">
    <name type="scientific">Mongoliitalea lutea</name>
    <dbReference type="NCBI Taxonomy" id="849756"/>
    <lineage>
        <taxon>Bacteria</taxon>
        <taxon>Pseudomonadati</taxon>
        <taxon>Bacteroidota</taxon>
        <taxon>Cytophagia</taxon>
        <taxon>Cytophagales</taxon>
        <taxon>Cyclobacteriaceae</taxon>
        <taxon>Mongoliitalea</taxon>
    </lineage>
</organism>
<evidence type="ECO:0000313" key="2">
    <source>
        <dbReference type="Proteomes" id="UP000642809"/>
    </source>
</evidence>
<reference evidence="1" key="1">
    <citation type="journal article" date="2014" name="Int. J. Syst. Evol. Microbiol.">
        <title>Complete genome sequence of Corynebacterium casei LMG S-19264T (=DSM 44701T), isolated from a smear-ripened cheese.</title>
        <authorList>
            <consortium name="US DOE Joint Genome Institute (JGI-PGF)"/>
            <person name="Walter F."/>
            <person name="Albersmeier A."/>
            <person name="Kalinowski J."/>
            <person name="Ruckert C."/>
        </authorList>
    </citation>
    <scope>NUCLEOTIDE SEQUENCE</scope>
    <source>
        <strain evidence="1">KCTC 23224</strain>
    </source>
</reference>
<sequence length="355" mass="40791">MQTEKKLEASGVTLAFSIDDNTPNVSLGFSTFHGLLFNILWQRNEIQIYDIANRGLVKRLAFESEGNQGVGDLFGIHVHSLDSIFLFGQSAPIIYLTDTSGIVKQRLRYVAPEGYSTAFVHPSYFLSPPIITGDELLVKTHVNGNYREFTNELLSESHMVYAINLTNGNVRFVNHRYPNDYLADGLKHFEPSMAKGKDKIVYSLFGDHRVFYASSFEEELKSKYAGSQYLDARLKLFPSGGERLETMQYMNTSSRYDNLVYDPYRNLYYRFAYPTLDITDLNEIQRLRTSPGPFVIMVLDDELNVLGETFFEAGRYMPNNFFIHEDGLYVSINHPDNPENDEDMFKFELLKVIEK</sequence>
<name>A0A8J3CVP4_9BACT</name>
<accession>A0A8J3CVP4</accession>
<evidence type="ECO:0008006" key="3">
    <source>
        <dbReference type="Google" id="ProtNLM"/>
    </source>
</evidence>
<dbReference type="Proteomes" id="UP000642809">
    <property type="component" value="Unassembled WGS sequence"/>
</dbReference>
<dbReference type="EMBL" id="BMYF01000006">
    <property type="protein sequence ID" value="GHB32889.1"/>
    <property type="molecule type" value="Genomic_DNA"/>
</dbReference>
<keyword evidence="2" id="KW-1185">Reference proteome</keyword>
<dbReference type="AlphaFoldDB" id="A0A8J3CVP4"/>
<gene>
    <name evidence="1" type="ORF">GCM10008106_12210</name>
</gene>
<dbReference type="Pfam" id="PF13970">
    <property type="entry name" value="DUF4221"/>
    <property type="match status" value="1"/>
</dbReference>
<dbReference type="InterPro" id="IPR025316">
    <property type="entry name" value="DUF4221"/>
</dbReference>
<protein>
    <recommendedName>
        <fullName evidence="3">DUF4221 domain-containing protein</fullName>
    </recommendedName>
</protein>
<reference evidence="1" key="2">
    <citation type="submission" date="2020-09" db="EMBL/GenBank/DDBJ databases">
        <authorList>
            <person name="Sun Q."/>
            <person name="Kim S."/>
        </authorList>
    </citation>
    <scope>NUCLEOTIDE SEQUENCE</scope>
    <source>
        <strain evidence="1">KCTC 23224</strain>
    </source>
</reference>
<proteinExistence type="predicted"/>